<feature type="non-terminal residue" evidence="1">
    <location>
        <position position="158"/>
    </location>
</feature>
<reference evidence="1" key="1">
    <citation type="journal article" date="2014" name="Front. Microbiol.">
        <title>High frequency of phylogenetically diverse reductive dehalogenase-homologous genes in deep subseafloor sedimentary metagenomes.</title>
        <authorList>
            <person name="Kawai M."/>
            <person name="Futagami T."/>
            <person name="Toyoda A."/>
            <person name="Takaki Y."/>
            <person name="Nishi S."/>
            <person name="Hori S."/>
            <person name="Arai W."/>
            <person name="Tsubouchi T."/>
            <person name="Morono Y."/>
            <person name="Uchiyama I."/>
            <person name="Ito T."/>
            <person name="Fujiyama A."/>
            <person name="Inagaki F."/>
            <person name="Takami H."/>
        </authorList>
    </citation>
    <scope>NUCLEOTIDE SEQUENCE</scope>
    <source>
        <strain evidence="1">Expedition CK06-06</strain>
    </source>
</reference>
<dbReference type="EMBL" id="BARV01036436">
    <property type="protein sequence ID" value="GAI53922.1"/>
    <property type="molecule type" value="Genomic_DNA"/>
</dbReference>
<dbReference type="AlphaFoldDB" id="X1PC63"/>
<dbReference type="InterPro" id="IPR038763">
    <property type="entry name" value="DHH_sf"/>
</dbReference>
<dbReference type="SUPFAM" id="SSF64182">
    <property type="entry name" value="DHH phosphoesterases"/>
    <property type="match status" value="1"/>
</dbReference>
<dbReference type="PANTHER" id="PTHR30255">
    <property type="entry name" value="SINGLE-STRANDED-DNA-SPECIFIC EXONUCLEASE RECJ"/>
    <property type="match status" value="1"/>
</dbReference>
<accession>X1PC63</accession>
<gene>
    <name evidence="1" type="ORF">S06H3_56619</name>
</gene>
<dbReference type="Gene3D" id="3.90.1640.30">
    <property type="match status" value="1"/>
</dbReference>
<evidence type="ECO:0000313" key="1">
    <source>
        <dbReference type="EMBL" id="GAI53922.1"/>
    </source>
</evidence>
<dbReference type="InterPro" id="IPR051673">
    <property type="entry name" value="SSDNA_exonuclease_RecJ"/>
</dbReference>
<proteinExistence type="predicted"/>
<sequence length="158" mass="17720">MYPYPDLAGAGVAFKLLQALFHRDNKEKWLARFLDLVALATVTDLAPMVGENRYLVKAGLRELNNSSRVGIQEMVKLAGLKMGELDSRDISWVLGPRLNATGRMNNASTSYQLLTTQSPEEARLLALELEEKNVERQKLTTEVLSRAREKLATKLHLP</sequence>
<organism evidence="1">
    <name type="scientific">marine sediment metagenome</name>
    <dbReference type="NCBI Taxonomy" id="412755"/>
    <lineage>
        <taxon>unclassified sequences</taxon>
        <taxon>metagenomes</taxon>
        <taxon>ecological metagenomes</taxon>
    </lineage>
</organism>
<dbReference type="PANTHER" id="PTHR30255:SF2">
    <property type="entry name" value="SINGLE-STRANDED-DNA-SPECIFIC EXONUCLEASE RECJ"/>
    <property type="match status" value="1"/>
</dbReference>
<comment type="caution">
    <text evidence="1">The sequence shown here is derived from an EMBL/GenBank/DDBJ whole genome shotgun (WGS) entry which is preliminary data.</text>
</comment>
<protein>
    <submittedName>
        <fullName evidence="1">Uncharacterized protein</fullName>
    </submittedName>
</protein>
<name>X1PC63_9ZZZZ</name>